<dbReference type="Gene3D" id="3.90.650.10">
    <property type="entry name" value="PurM-like C-terminal domain"/>
    <property type="match status" value="1"/>
</dbReference>
<dbReference type="GO" id="GO:0051604">
    <property type="term" value="P:protein maturation"/>
    <property type="evidence" value="ECO:0007669"/>
    <property type="project" value="TreeGrafter"/>
</dbReference>
<proteinExistence type="predicted"/>
<gene>
    <name evidence="2" type="ORF">HMPREF1866_00534</name>
</gene>
<feature type="domain" description="PurM-like C-terminal" evidence="1">
    <location>
        <begin position="79"/>
        <end position="166"/>
    </location>
</feature>
<dbReference type="STRING" id="467210.HMPREF1866_00534"/>
<evidence type="ECO:0000259" key="1">
    <source>
        <dbReference type="Pfam" id="PF02769"/>
    </source>
</evidence>
<dbReference type="Proteomes" id="UP000070394">
    <property type="component" value="Unassembled WGS sequence"/>
</dbReference>
<sequence>MEKYIIFCGYVGLKGSLKIIESRYDELVRYFNKIYLDSVACHIRDRGYYGRYLSPINNDRPDIKPVDIDSIFASFIGNIEDVTQGGILDTLYNFAMSHRCGFEIEMKKIPAVQICIEICEYFGLNIYRLLTDGKLIMTDDPIADCKYLNDKGISAEIIGRLSKGLDKAIVDKEVTEYVNRPTEDEIFKVIKHERENIIGN</sequence>
<organism evidence="2 3">
    <name type="scientific">Lachnoanaerobaculum saburreum</name>
    <dbReference type="NCBI Taxonomy" id="467210"/>
    <lineage>
        <taxon>Bacteria</taxon>
        <taxon>Bacillati</taxon>
        <taxon>Bacillota</taxon>
        <taxon>Clostridia</taxon>
        <taxon>Lachnospirales</taxon>
        <taxon>Lachnospiraceae</taxon>
        <taxon>Lachnoanaerobaculum</taxon>
    </lineage>
</organism>
<dbReference type="InterPro" id="IPR011854">
    <property type="entry name" value="HypE"/>
</dbReference>
<dbReference type="PATRIC" id="fig|467210.3.peg.527"/>
<dbReference type="PANTHER" id="PTHR30303:SF4">
    <property type="entry name" value="HYDROGENASE EXPRESSION_FORMATION PROTEIN HYPE"/>
    <property type="match status" value="1"/>
</dbReference>
<dbReference type="PANTHER" id="PTHR30303">
    <property type="entry name" value="HYDROGENASE ISOENZYMES FORMATION PROTEIN HYPE"/>
    <property type="match status" value="1"/>
</dbReference>
<evidence type="ECO:0000313" key="2">
    <source>
        <dbReference type="EMBL" id="KXB60501.1"/>
    </source>
</evidence>
<keyword evidence="3" id="KW-1185">Reference proteome</keyword>
<dbReference type="SUPFAM" id="SSF56042">
    <property type="entry name" value="PurM C-terminal domain-like"/>
    <property type="match status" value="1"/>
</dbReference>
<dbReference type="InterPro" id="IPR036676">
    <property type="entry name" value="PurM-like_C_sf"/>
</dbReference>
<dbReference type="Pfam" id="PF02769">
    <property type="entry name" value="AIRS_C"/>
    <property type="match status" value="1"/>
</dbReference>
<reference evidence="3" key="1">
    <citation type="submission" date="2016-01" db="EMBL/GenBank/DDBJ databases">
        <authorList>
            <person name="Mitreva M."/>
            <person name="Pepin K.H."/>
            <person name="Mihindukulasuriya K.A."/>
            <person name="Fulton R."/>
            <person name="Fronick C."/>
            <person name="O'Laughlin M."/>
            <person name="Miner T."/>
            <person name="Herter B."/>
            <person name="Rosa B.A."/>
            <person name="Cordes M."/>
            <person name="Tomlinson C."/>
            <person name="Wollam A."/>
            <person name="Palsikar V.B."/>
            <person name="Mardis E.R."/>
            <person name="Wilson R.K."/>
        </authorList>
    </citation>
    <scope>NUCLEOTIDE SEQUENCE [LARGE SCALE GENOMIC DNA]</scope>
    <source>
        <strain evidence="3">DNF00896</strain>
    </source>
</reference>
<name>A0A133ZYL9_9FIRM</name>
<dbReference type="RefSeq" id="WP_060930488.1">
    <property type="nucleotide sequence ID" value="NZ_KQ959776.1"/>
</dbReference>
<comment type="caution">
    <text evidence="2">The sequence shown here is derived from an EMBL/GenBank/DDBJ whole genome shotgun (WGS) entry which is preliminary data.</text>
</comment>
<dbReference type="OrthoDB" id="153904at2"/>
<accession>A0A133ZYL9</accession>
<protein>
    <recommendedName>
        <fullName evidence="1">PurM-like C-terminal domain-containing protein</fullName>
    </recommendedName>
</protein>
<dbReference type="EMBL" id="LSDA01000013">
    <property type="protein sequence ID" value="KXB60501.1"/>
    <property type="molecule type" value="Genomic_DNA"/>
</dbReference>
<dbReference type="AlphaFoldDB" id="A0A133ZYL9"/>
<evidence type="ECO:0000313" key="3">
    <source>
        <dbReference type="Proteomes" id="UP000070394"/>
    </source>
</evidence>
<dbReference type="InterPro" id="IPR010918">
    <property type="entry name" value="PurM-like_C_dom"/>
</dbReference>